<feature type="compositionally biased region" description="Basic and acidic residues" evidence="1">
    <location>
        <begin position="80"/>
        <end position="89"/>
    </location>
</feature>
<reference evidence="2 3" key="2">
    <citation type="submission" date="2019-11" db="EMBL/GenBank/DDBJ databases">
        <title>A de novo genome assembly of a pear dwarfing rootstock.</title>
        <authorList>
            <person name="Wang F."/>
            <person name="Wang J."/>
            <person name="Li S."/>
            <person name="Zhang Y."/>
            <person name="Fang M."/>
            <person name="Ma L."/>
            <person name="Zhao Y."/>
            <person name="Jiang S."/>
        </authorList>
    </citation>
    <scope>NUCLEOTIDE SEQUENCE [LARGE SCALE GENOMIC DNA]</scope>
    <source>
        <strain evidence="2">S2</strain>
        <tissue evidence="2">Leaf</tissue>
    </source>
</reference>
<comment type="caution">
    <text evidence="2">The sequence shown here is derived from an EMBL/GenBank/DDBJ whole genome shotgun (WGS) entry which is preliminary data.</text>
</comment>
<protein>
    <submittedName>
        <fullName evidence="2">23.6 kDa heat shock protein</fullName>
    </submittedName>
</protein>
<evidence type="ECO:0000313" key="2">
    <source>
        <dbReference type="EMBL" id="KAB2604812.1"/>
    </source>
</evidence>
<proteinExistence type="predicted"/>
<dbReference type="AlphaFoldDB" id="A0A5N5FUE9"/>
<feature type="region of interest" description="Disordered" evidence="1">
    <location>
        <begin position="69"/>
        <end position="105"/>
    </location>
</feature>
<name>A0A5N5FUE9_9ROSA</name>
<evidence type="ECO:0000256" key="1">
    <source>
        <dbReference type="SAM" id="MobiDB-lite"/>
    </source>
</evidence>
<gene>
    <name evidence="2" type="ORF">D8674_037099</name>
</gene>
<sequence>MMLLYLLYESASVYSLFLNVFKTDSIKAEMKNSVLKVVVLKVKEEERANVFHLKAKQWCRIGLTGFILKPRRKNPKTKQKTLDRKNSETKKKKKKKKKRTLNTEA</sequence>
<feature type="compositionally biased region" description="Basic residues" evidence="1">
    <location>
        <begin position="69"/>
        <end position="79"/>
    </location>
</feature>
<dbReference type="EMBL" id="SMOL01000577">
    <property type="protein sequence ID" value="KAB2604812.1"/>
    <property type="molecule type" value="Genomic_DNA"/>
</dbReference>
<keyword evidence="2" id="KW-0346">Stress response</keyword>
<reference evidence="2 3" key="1">
    <citation type="submission" date="2019-09" db="EMBL/GenBank/DDBJ databases">
        <authorList>
            <person name="Ou C."/>
        </authorList>
    </citation>
    <scope>NUCLEOTIDE SEQUENCE [LARGE SCALE GENOMIC DNA]</scope>
    <source>
        <strain evidence="2">S2</strain>
        <tissue evidence="2">Leaf</tissue>
    </source>
</reference>
<evidence type="ECO:0000313" key="3">
    <source>
        <dbReference type="Proteomes" id="UP000327157"/>
    </source>
</evidence>
<accession>A0A5N5FUE9</accession>
<feature type="compositionally biased region" description="Basic residues" evidence="1">
    <location>
        <begin position="90"/>
        <end position="105"/>
    </location>
</feature>
<keyword evidence="3" id="KW-1185">Reference proteome</keyword>
<organism evidence="2 3">
    <name type="scientific">Pyrus ussuriensis x Pyrus communis</name>
    <dbReference type="NCBI Taxonomy" id="2448454"/>
    <lineage>
        <taxon>Eukaryota</taxon>
        <taxon>Viridiplantae</taxon>
        <taxon>Streptophyta</taxon>
        <taxon>Embryophyta</taxon>
        <taxon>Tracheophyta</taxon>
        <taxon>Spermatophyta</taxon>
        <taxon>Magnoliopsida</taxon>
        <taxon>eudicotyledons</taxon>
        <taxon>Gunneridae</taxon>
        <taxon>Pentapetalae</taxon>
        <taxon>rosids</taxon>
        <taxon>fabids</taxon>
        <taxon>Rosales</taxon>
        <taxon>Rosaceae</taxon>
        <taxon>Amygdaloideae</taxon>
        <taxon>Maleae</taxon>
        <taxon>Pyrus</taxon>
    </lineage>
</organism>
<dbReference type="Proteomes" id="UP000327157">
    <property type="component" value="Unassembled WGS sequence"/>
</dbReference>